<keyword evidence="3" id="KW-1185">Reference proteome</keyword>
<comment type="caution">
    <text evidence="2">The sequence shown here is derived from an EMBL/GenBank/DDBJ whole genome shotgun (WGS) entry which is preliminary data.</text>
</comment>
<keyword evidence="1" id="KW-0812">Transmembrane</keyword>
<organism evidence="2 3">
    <name type="scientific">Flammeovirga agarivorans</name>
    <dbReference type="NCBI Taxonomy" id="2726742"/>
    <lineage>
        <taxon>Bacteria</taxon>
        <taxon>Pseudomonadati</taxon>
        <taxon>Bacteroidota</taxon>
        <taxon>Cytophagia</taxon>
        <taxon>Cytophagales</taxon>
        <taxon>Flammeovirgaceae</taxon>
        <taxon>Flammeovirga</taxon>
    </lineage>
</organism>
<evidence type="ECO:0000313" key="3">
    <source>
        <dbReference type="Proteomes" id="UP000585050"/>
    </source>
</evidence>
<feature type="transmembrane region" description="Helical" evidence="1">
    <location>
        <begin position="31"/>
        <end position="50"/>
    </location>
</feature>
<dbReference type="RefSeq" id="WP_168880722.1">
    <property type="nucleotide sequence ID" value="NZ_JABAIL010000001.1"/>
</dbReference>
<keyword evidence="1" id="KW-0472">Membrane</keyword>
<sequence>MKVNKLTIILAGLLLSIVSVGLLNVGSHPSIPVMMCLGGVISAFYYSMYYNHKSIN</sequence>
<keyword evidence="1" id="KW-1133">Transmembrane helix</keyword>
<dbReference type="EMBL" id="JABAIL010000001">
    <property type="protein sequence ID" value="NLR90043.1"/>
    <property type="molecule type" value="Genomic_DNA"/>
</dbReference>
<reference evidence="2 3" key="1">
    <citation type="submission" date="2020-04" db="EMBL/GenBank/DDBJ databases">
        <title>Flammeovirga sp. SR4, a novel species isolated from seawater.</title>
        <authorList>
            <person name="Wang X."/>
        </authorList>
    </citation>
    <scope>NUCLEOTIDE SEQUENCE [LARGE SCALE GENOMIC DNA]</scope>
    <source>
        <strain evidence="2 3">SR4</strain>
    </source>
</reference>
<gene>
    <name evidence="2" type="ORF">HGP29_02445</name>
</gene>
<dbReference type="AlphaFoldDB" id="A0A7X8SGX7"/>
<proteinExistence type="predicted"/>
<name>A0A7X8SGX7_9BACT</name>
<dbReference type="Proteomes" id="UP000585050">
    <property type="component" value="Unassembled WGS sequence"/>
</dbReference>
<evidence type="ECO:0000313" key="2">
    <source>
        <dbReference type="EMBL" id="NLR90043.1"/>
    </source>
</evidence>
<accession>A0A7X8SGX7</accession>
<protein>
    <submittedName>
        <fullName evidence="2">Uncharacterized protein</fullName>
    </submittedName>
</protein>
<evidence type="ECO:0000256" key="1">
    <source>
        <dbReference type="SAM" id="Phobius"/>
    </source>
</evidence>